<reference evidence="1" key="1">
    <citation type="submission" date="2020-03" db="EMBL/GenBank/DDBJ databases">
        <title>The deep terrestrial virosphere.</title>
        <authorList>
            <person name="Holmfeldt K."/>
            <person name="Nilsson E."/>
            <person name="Simone D."/>
            <person name="Lopez-Fernandez M."/>
            <person name="Wu X."/>
            <person name="de Brujin I."/>
            <person name="Lundin D."/>
            <person name="Andersson A."/>
            <person name="Bertilsson S."/>
            <person name="Dopson M."/>
        </authorList>
    </citation>
    <scope>NUCLEOTIDE SEQUENCE</scope>
    <source>
        <strain evidence="2">MM415B02084</strain>
        <strain evidence="1">TM448A02638</strain>
    </source>
</reference>
<accession>A0A6H1ZXX4</accession>
<protein>
    <submittedName>
        <fullName evidence="1">Uncharacterized protein</fullName>
    </submittedName>
</protein>
<dbReference type="AlphaFoldDB" id="A0A6H1ZXX4"/>
<organism evidence="1">
    <name type="scientific">viral metagenome</name>
    <dbReference type="NCBI Taxonomy" id="1070528"/>
    <lineage>
        <taxon>unclassified sequences</taxon>
        <taxon>metagenomes</taxon>
        <taxon>organismal metagenomes</taxon>
    </lineage>
</organism>
<name>A0A6H1ZXX4_9ZZZZ</name>
<evidence type="ECO:0000313" key="2">
    <source>
        <dbReference type="EMBL" id="QJA86405.1"/>
    </source>
</evidence>
<dbReference type="EMBL" id="MT142633">
    <property type="protein sequence ID" value="QJA86405.1"/>
    <property type="molecule type" value="Genomic_DNA"/>
</dbReference>
<proteinExistence type="predicted"/>
<gene>
    <name evidence="2" type="ORF">MM415B02084_0008</name>
    <name evidence="1" type="ORF">TM448A02638_0009</name>
</gene>
<dbReference type="EMBL" id="MT144333">
    <property type="protein sequence ID" value="QJA52358.1"/>
    <property type="molecule type" value="Genomic_DNA"/>
</dbReference>
<evidence type="ECO:0000313" key="1">
    <source>
        <dbReference type="EMBL" id="QJA52358.1"/>
    </source>
</evidence>
<sequence>MTSTDLTTQMTPQELAEYQAAIDEMRVQDGSKAFDLRLMKVSLDGAEADRFKANDGSKHAVVAGVVVVARKVRVFYTEKYKQGSHERPNCLAVGNMVQGSEAPNGEFGGTCAICPMNEWGTADKGAAKGKACSERRVLGILSNELGPVQLGIPSTSIGAWDLMASSLRGRGKNYFQVPMRIIVSQGKVTFSVDDEASPPTPIDIMEMAKSRAEWIAIIEREAGVDEAAGYDAEDDGDGGGYYGT</sequence>